<feature type="domain" description="Cytochrome b/b6 C-terminal region profile" evidence="20">
    <location>
        <begin position="208"/>
        <end position="378"/>
    </location>
</feature>
<evidence type="ECO:0000256" key="12">
    <source>
        <dbReference type="ARBA" id="ARBA00023004"/>
    </source>
</evidence>
<organism evidence="21">
    <name type="scientific">Gnathostomula paradoxa</name>
    <dbReference type="NCBI Taxonomy" id="66783"/>
    <lineage>
        <taxon>Eukaryota</taxon>
        <taxon>Metazoa</taxon>
        <taxon>Spiralia</taxon>
        <taxon>Gnathifera</taxon>
        <taxon>Gnathostomulida</taxon>
        <taxon>Bursovaginoidea</taxon>
        <taxon>Gnathostomulidae</taxon>
        <taxon>Gnathostomula</taxon>
    </lineage>
</organism>
<evidence type="ECO:0000256" key="18">
    <source>
        <dbReference type="RuleBase" id="RU362117"/>
    </source>
</evidence>
<feature type="transmembrane region" description="Helical" evidence="18">
    <location>
        <begin position="227"/>
        <end position="246"/>
    </location>
</feature>
<evidence type="ECO:0000256" key="3">
    <source>
        <dbReference type="ARBA" id="ARBA00013531"/>
    </source>
</evidence>
<keyword evidence="9" id="KW-0999">Mitochondrion inner membrane</keyword>
<keyword evidence="15 18" id="KW-0472">Membrane</keyword>
<dbReference type="CDD" id="cd00284">
    <property type="entry name" value="Cytochrome_b_N"/>
    <property type="match status" value="1"/>
</dbReference>
<evidence type="ECO:0000256" key="1">
    <source>
        <dbReference type="ARBA" id="ARBA00002566"/>
    </source>
</evidence>
<keyword evidence="10 18" id="KW-0249">Electron transport</keyword>
<feature type="transmembrane region" description="Helical" evidence="18">
    <location>
        <begin position="137"/>
        <end position="164"/>
    </location>
</feature>
<feature type="transmembrane region" description="Helical" evidence="18">
    <location>
        <begin position="286"/>
        <end position="305"/>
    </location>
</feature>
<evidence type="ECO:0000256" key="6">
    <source>
        <dbReference type="ARBA" id="ARBA00022660"/>
    </source>
</evidence>
<evidence type="ECO:0000256" key="7">
    <source>
        <dbReference type="ARBA" id="ARBA00022692"/>
    </source>
</evidence>
<dbReference type="PANTHER" id="PTHR19271:SF16">
    <property type="entry name" value="CYTOCHROME B"/>
    <property type="match status" value="1"/>
</dbReference>
<dbReference type="GO" id="GO:0046872">
    <property type="term" value="F:metal ion binding"/>
    <property type="evidence" value="ECO:0007669"/>
    <property type="project" value="UniProtKB-UniRule"/>
</dbReference>
<dbReference type="InterPro" id="IPR027387">
    <property type="entry name" value="Cytb/b6-like_sf"/>
</dbReference>
<geneLocation type="mitochondrion" evidence="21"/>
<keyword evidence="5 17" id="KW-0349">Heme</keyword>
<dbReference type="PROSITE" id="PS51003">
    <property type="entry name" value="CYTB_CTER"/>
    <property type="match status" value="1"/>
</dbReference>
<keyword evidence="4 18" id="KW-0813">Transport</keyword>
<keyword evidence="7 18" id="KW-0812">Transmembrane</keyword>
<accession>A0A0F6PZQ2</accession>
<dbReference type="PIRSF" id="PIRSF038885">
    <property type="entry name" value="COB"/>
    <property type="match status" value="1"/>
</dbReference>
<dbReference type="SUPFAM" id="SSF81342">
    <property type="entry name" value="Transmembrane di-heme cytochromes"/>
    <property type="match status" value="1"/>
</dbReference>
<dbReference type="InterPro" id="IPR030689">
    <property type="entry name" value="Cytochrome_b"/>
</dbReference>
<comment type="subcellular location">
    <subcellularLocation>
        <location evidence="2">Mitochondrion inner membrane</location>
        <topology evidence="2">Multi-pass membrane protein</topology>
    </subcellularLocation>
</comment>
<dbReference type="InterPro" id="IPR048259">
    <property type="entry name" value="Cytochrome_b_N_euk/bac"/>
</dbReference>
<feature type="binding site" description="axial binding residue" evidence="17">
    <location>
        <position position="81"/>
    </location>
    <ligand>
        <name>heme b</name>
        <dbReference type="ChEBI" id="CHEBI:60344"/>
        <label>b562</label>
    </ligand>
    <ligandPart>
        <name>Fe</name>
        <dbReference type="ChEBI" id="CHEBI:18248"/>
    </ligandPart>
</feature>
<evidence type="ECO:0000256" key="5">
    <source>
        <dbReference type="ARBA" id="ARBA00022617"/>
    </source>
</evidence>
<evidence type="ECO:0000256" key="17">
    <source>
        <dbReference type="PIRSR" id="PIRSR038885-2"/>
    </source>
</evidence>
<feature type="transmembrane region" description="Helical" evidence="18">
    <location>
        <begin position="349"/>
        <end position="368"/>
    </location>
</feature>
<evidence type="ECO:0000313" key="21">
    <source>
        <dbReference type="EMBL" id="AKD00033.1"/>
    </source>
</evidence>
<dbReference type="GO" id="GO:0045275">
    <property type="term" value="C:respiratory chain complex III"/>
    <property type="evidence" value="ECO:0007669"/>
    <property type="project" value="InterPro"/>
</dbReference>
<dbReference type="EMBL" id="KP965861">
    <property type="protein sequence ID" value="AKD00033.1"/>
    <property type="molecule type" value="Genomic_DNA"/>
</dbReference>
<protein>
    <recommendedName>
        <fullName evidence="3 18">Cytochrome b</fullName>
    </recommendedName>
</protein>
<keyword evidence="11 18" id="KW-1133">Transmembrane helix</keyword>
<feature type="transmembrane region" description="Helical" evidence="18">
    <location>
        <begin position="26"/>
        <end position="53"/>
    </location>
</feature>
<gene>
    <name evidence="21" type="primary">cytb</name>
</gene>
<sequence length="378" mass="43434">MMRKKDFITSFSNNLMIDLPAASNLYFLWNFGSLTALILMTQIISGIFLSFHYTNNATDAFDSIIHILRDVNMGWLFRAFHANGSSIFFFFIYMHIIRSMIYGSYTNFKTWMIGILLMAMAMGTAFLGYVLPWGQMSFWGATVITNMVSSIPYLGNFIVSWIWGGFSVDNPTLNRFFSFHFCIPFIMAMATLIHLIYLHDHGSSNPLGISSMSDKIYFHTYYSTKDYFGFVVFFFILLVLILLAPYSMMDPENFISANPLVTPEHIQPEWYFLFAYTILRSIPNKLGGVLGLILSFTVLLPYGFFMNSSTLISPNTYANSLPILTTMLFSFLVLTWIGMMPVDHPFEKIGIFATFTYFSLFPMFYSLLFSQDILMLNI</sequence>
<feature type="binding site" description="axial binding residue" evidence="17">
    <location>
        <position position="180"/>
    </location>
    <ligand>
        <name>heme b</name>
        <dbReference type="ChEBI" id="CHEBI:60344"/>
        <label>b562</label>
    </ligand>
    <ligandPart>
        <name>Fe</name>
        <dbReference type="ChEBI" id="CHEBI:18248"/>
    </ligandPart>
</feature>
<proteinExistence type="inferred from homology"/>
<dbReference type="InterPro" id="IPR036150">
    <property type="entry name" value="Cyt_b/b6_C_sf"/>
</dbReference>
<feature type="binding site" description="axial binding residue" evidence="17">
    <location>
        <position position="194"/>
    </location>
    <ligand>
        <name>heme b</name>
        <dbReference type="ChEBI" id="CHEBI:60344"/>
        <label>b566</label>
    </ligand>
    <ligandPart>
        <name>Fe</name>
        <dbReference type="ChEBI" id="CHEBI:18248"/>
    </ligandPart>
</feature>
<dbReference type="PROSITE" id="PS51002">
    <property type="entry name" value="CYTB_NTER"/>
    <property type="match status" value="1"/>
</dbReference>
<comment type="similarity">
    <text evidence="18">Belongs to the cytochrome b family.</text>
</comment>
<evidence type="ECO:0000256" key="11">
    <source>
        <dbReference type="ARBA" id="ARBA00022989"/>
    </source>
</evidence>
<feature type="transmembrane region" description="Helical" evidence="18">
    <location>
        <begin position="73"/>
        <end position="96"/>
    </location>
</feature>
<comment type="cofactor">
    <cofactor evidence="17">
        <name>heme</name>
        <dbReference type="ChEBI" id="CHEBI:30413"/>
    </cofactor>
    <text evidence="17">Binds 2 heme groups non-covalently.</text>
</comment>
<dbReference type="RefSeq" id="YP_009136558.1">
    <property type="nucleotide sequence ID" value="NC_026984.1"/>
</dbReference>
<dbReference type="Pfam" id="PF00033">
    <property type="entry name" value="Cytochrome_B"/>
    <property type="match status" value="1"/>
</dbReference>
<feature type="transmembrane region" description="Helical" evidence="18">
    <location>
        <begin position="108"/>
        <end position="131"/>
    </location>
</feature>
<evidence type="ECO:0000256" key="14">
    <source>
        <dbReference type="ARBA" id="ARBA00023128"/>
    </source>
</evidence>
<dbReference type="GO" id="GO:0008121">
    <property type="term" value="F:quinol-cytochrome-c reductase activity"/>
    <property type="evidence" value="ECO:0007669"/>
    <property type="project" value="InterPro"/>
</dbReference>
<dbReference type="Gene3D" id="1.20.810.10">
    <property type="entry name" value="Cytochrome Bc1 Complex, Chain C"/>
    <property type="match status" value="1"/>
</dbReference>
<keyword evidence="12 17" id="KW-0408">Iron</keyword>
<dbReference type="InterPro" id="IPR005798">
    <property type="entry name" value="Cyt_b/b6_C"/>
</dbReference>
<evidence type="ECO:0000256" key="15">
    <source>
        <dbReference type="ARBA" id="ARBA00023136"/>
    </source>
</evidence>
<evidence type="ECO:0000256" key="4">
    <source>
        <dbReference type="ARBA" id="ARBA00022448"/>
    </source>
</evidence>
<evidence type="ECO:0000256" key="2">
    <source>
        <dbReference type="ARBA" id="ARBA00004448"/>
    </source>
</evidence>
<evidence type="ECO:0000256" key="10">
    <source>
        <dbReference type="ARBA" id="ARBA00022982"/>
    </source>
</evidence>
<feature type="transmembrane region" description="Helical" evidence="18">
    <location>
        <begin position="176"/>
        <end position="197"/>
    </location>
</feature>
<dbReference type="PANTHER" id="PTHR19271">
    <property type="entry name" value="CYTOCHROME B"/>
    <property type="match status" value="1"/>
</dbReference>
<dbReference type="Pfam" id="PF00032">
    <property type="entry name" value="Cytochrom_B_C"/>
    <property type="match status" value="1"/>
</dbReference>
<dbReference type="GO" id="GO:0006122">
    <property type="term" value="P:mitochondrial electron transport, ubiquinol to cytochrome c"/>
    <property type="evidence" value="ECO:0007669"/>
    <property type="project" value="TreeGrafter"/>
</dbReference>
<keyword evidence="13" id="KW-0830">Ubiquinone</keyword>
<evidence type="ECO:0000259" key="19">
    <source>
        <dbReference type="PROSITE" id="PS51002"/>
    </source>
</evidence>
<evidence type="ECO:0000259" key="20">
    <source>
        <dbReference type="PROSITE" id="PS51003"/>
    </source>
</evidence>
<keyword evidence="8 17" id="KW-0479">Metal-binding</keyword>
<evidence type="ECO:0000256" key="8">
    <source>
        <dbReference type="ARBA" id="ARBA00022723"/>
    </source>
</evidence>
<evidence type="ECO:0000256" key="16">
    <source>
        <dbReference type="PIRSR" id="PIRSR038885-1"/>
    </source>
</evidence>
<keyword evidence="6 18" id="KW-0679">Respiratory chain</keyword>
<dbReference type="InterPro" id="IPR016174">
    <property type="entry name" value="Di-haem_cyt_TM"/>
</dbReference>
<feature type="transmembrane region" description="Helical" evidence="18">
    <location>
        <begin position="317"/>
        <end position="337"/>
    </location>
</feature>
<comment type="function">
    <text evidence="1 18">Component of the ubiquinol-cytochrome c reductase complex (complex III or cytochrome b-c1 complex) that is part of the mitochondrial respiratory chain. The b-c1 complex mediates electron transfer from ubiquinol to cytochrome c. Contributes to the generation of a proton gradient across the mitochondrial membrane that is then used for ATP synthesis.</text>
</comment>
<evidence type="ECO:0000256" key="9">
    <source>
        <dbReference type="ARBA" id="ARBA00022792"/>
    </source>
</evidence>
<comment type="cofactor">
    <cofactor evidence="18">
        <name>heme b</name>
        <dbReference type="ChEBI" id="CHEBI:60344"/>
    </cofactor>
    <text evidence="18">Binds 2 heme groups non-covalently.</text>
</comment>
<name>A0A0F6PZQ2_9BILA</name>
<dbReference type="CTD" id="4519"/>
<dbReference type="GeneID" id="24251165"/>
<feature type="binding site" description="axial binding residue" evidence="17">
    <location>
        <position position="95"/>
    </location>
    <ligand>
        <name>heme b</name>
        <dbReference type="ChEBI" id="CHEBI:60344"/>
        <label>b566</label>
    </ligand>
    <ligandPart>
        <name>Fe</name>
        <dbReference type="ChEBI" id="CHEBI:18248"/>
    </ligandPart>
</feature>
<evidence type="ECO:0000256" key="13">
    <source>
        <dbReference type="ARBA" id="ARBA00023075"/>
    </source>
</evidence>
<feature type="domain" description="Cytochrome b/b6 N-terminal region profile" evidence="19">
    <location>
        <begin position="1"/>
        <end position="207"/>
    </location>
</feature>
<feature type="binding site" evidence="16">
    <location>
        <position position="199"/>
    </location>
    <ligand>
        <name>a ubiquinone</name>
        <dbReference type="ChEBI" id="CHEBI:16389"/>
    </ligand>
</feature>
<reference evidence="21" key="1">
    <citation type="journal article" date="2015" name="Mol. Phylogenet. Evol.">
        <title>Elucidating the phylogenetic position of Gnathostomulida and first mitochondrial genomes of Gnathostomulida, Gastrotricha and Polycladida (Platyhelminthes).</title>
        <authorList>
            <person name="Golombek A."/>
            <person name="Tobergte S."/>
            <person name="Struck T.H."/>
        </authorList>
    </citation>
    <scope>NUCLEOTIDE SEQUENCE</scope>
</reference>
<dbReference type="InterPro" id="IPR005797">
    <property type="entry name" value="Cyt_b/b6_N"/>
</dbReference>
<dbReference type="GO" id="GO:0005743">
    <property type="term" value="C:mitochondrial inner membrane"/>
    <property type="evidence" value="ECO:0007669"/>
    <property type="project" value="UniProtKB-SubCell"/>
</dbReference>
<dbReference type="GO" id="GO:0016491">
    <property type="term" value="F:oxidoreductase activity"/>
    <property type="evidence" value="ECO:0007669"/>
    <property type="project" value="UniProtKB-UniRule"/>
</dbReference>
<dbReference type="SUPFAM" id="SSF81648">
    <property type="entry name" value="a domain/subunit of cytochrome bc1 complex (Ubiquinol-cytochrome c reductase)"/>
    <property type="match status" value="1"/>
</dbReference>
<keyword evidence="14 18" id="KW-0496">Mitochondrion</keyword>
<dbReference type="AlphaFoldDB" id="A0A0F6PZQ2"/>